<sequence length="64" mass="6684">MIESDVVDRADRPVQNCLACQEPIPDCKCPPAASSGESTDDSWVPDILGGAIELGAEIIGSLLD</sequence>
<dbReference type="EMBL" id="JAEHTE010000002">
    <property type="protein sequence ID" value="MBI6883104.1"/>
    <property type="molecule type" value="Genomic_DNA"/>
</dbReference>
<accession>A0A8I1JJ03</accession>
<name>A0A8I1JJ03_PSEPU</name>
<evidence type="ECO:0000313" key="2">
    <source>
        <dbReference type="Proteomes" id="UP000637061"/>
    </source>
</evidence>
<organism evidence="1 2">
    <name type="scientific">Pseudomonas putida</name>
    <name type="common">Arthrobacter siderocapsulatus</name>
    <dbReference type="NCBI Taxonomy" id="303"/>
    <lineage>
        <taxon>Bacteria</taxon>
        <taxon>Pseudomonadati</taxon>
        <taxon>Pseudomonadota</taxon>
        <taxon>Gammaproteobacteria</taxon>
        <taxon>Pseudomonadales</taxon>
        <taxon>Pseudomonadaceae</taxon>
        <taxon>Pseudomonas</taxon>
    </lineage>
</organism>
<proteinExistence type="predicted"/>
<dbReference type="RefSeq" id="WP_198746718.1">
    <property type="nucleotide sequence ID" value="NZ_JAEHTE010000002.1"/>
</dbReference>
<comment type="caution">
    <text evidence="1">The sequence shown here is derived from an EMBL/GenBank/DDBJ whole genome shotgun (WGS) entry which is preliminary data.</text>
</comment>
<reference evidence="1" key="1">
    <citation type="submission" date="2020-12" db="EMBL/GenBank/DDBJ databases">
        <title>Enhanced detection system for hospital associated transmission using whole genome sequencing surveillance.</title>
        <authorList>
            <person name="Harrison L.H."/>
            <person name="Van Tyne D."/>
            <person name="Marsh J.W."/>
            <person name="Griffith M.P."/>
            <person name="Snyder D.J."/>
            <person name="Cooper V.S."/>
            <person name="Mustapha M."/>
        </authorList>
    </citation>
    <scope>NUCLEOTIDE SEQUENCE</scope>
    <source>
        <strain evidence="1">PSB00042</strain>
    </source>
</reference>
<evidence type="ECO:0000313" key="1">
    <source>
        <dbReference type="EMBL" id="MBI6883104.1"/>
    </source>
</evidence>
<dbReference type="Proteomes" id="UP000637061">
    <property type="component" value="Unassembled WGS sequence"/>
</dbReference>
<protein>
    <submittedName>
        <fullName evidence="1">Uncharacterized protein</fullName>
    </submittedName>
</protein>
<dbReference type="AlphaFoldDB" id="A0A8I1JJ03"/>
<gene>
    <name evidence="1" type="ORF">JEU22_04180</name>
</gene>